<keyword evidence="2" id="KW-1185">Reference proteome</keyword>
<reference evidence="1 2" key="1">
    <citation type="journal article" date="2001" name="J. Bacteriol.">
        <title>Genome sequence and comparative analysis of the solvent-producing bacterium Clostridium acetobutylicum.</title>
        <authorList>
            <person name="Nolling J."/>
            <person name="Breton G."/>
            <person name="Omelchenko M.V."/>
            <person name="Makarova K.S."/>
            <person name="Zeng Q."/>
            <person name="Gibson R."/>
            <person name="Lee H.M."/>
            <person name="Dubois J."/>
            <person name="Qiu D."/>
            <person name="Hitti J."/>
            <person name="Wolf Y.I."/>
            <person name="Tatusov R.L."/>
            <person name="Sabathe F."/>
            <person name="Doucette-Stamm L."/>
            <person name="Soucaille P."/>
            <person name="Daly M.J."/>
            <person name="Bennett G.N."/>
            <person name="Koonin E.V."/>
            <person name="Smith D.R."/>
        </authorList>
    </citation>
    <scope>NUCLEOTIDE SEQUENCE [LARGE SCALE GENOMIC DNA]</scope>
    <source>
        <strain evidence="2">ATCC 824 / DSM 792 / JCM 1419 / LMG 5710 / VKM B-1787</strain>
    </source>
</reference>
<sequence>MNFYIPPHINENFQDSLNSPIATSFILNSNSQNIIKAIVPEVDHRLKSGSSTKGTKPIYADINFKLNLGDYLQAGDDEIYIVSQLKIEKFPRCYRILTSVINSKIDFLRLQEATVDNNGTILKQKGWNSIFEKEFLCSIDSQNFAFKANSTSIGLEASNEISIQTQFNFYTKKLKIGDRLYWGTVLYEISSFNFSQVDINFNKGLLTIIARSITL</sequence>
<dbReference type="PATRIC" id="fig|272562.8.peg.1334"/>
<dbReference type="GeneID" id="44997637"/>
<dbReference type="EMBL" id="AE001437">
    <property type="protein sequence ID" value="AAK79100.1"/>
    <property type="molecule type" value="Genomic_DNA"/>
</dbReference>
<evidence type="ECO:0000313" key="1">
    <source>
        <dbReference type="EMBL" id="AAK79100.1"/>
    </source>
</evidence>
<evidence type="ECO:0000313" key="2">
    <source>
        <dbReference type="Proteomes" id="UP000000814"/>
    </source>
</evidence>
<proteinExistence type="predicted"/>
<gene>
    <name evidence="1" type="ordered locus">CA_C1127</name>
</gene>
<dbReference type="PIR" id="A97039">
    <property type="entry name" value="A97039"/>
</dbReference>
<dbReference type="AlphaFoldDB" id="Q97JZ5"/>
<dbReference type="KEGG" id="cac:CA_C1127"/>
<name>Q97JZ5_CLOAB</name>
<dbReference type="STRING" id="272562.CA_C1127"/>
<dbReference type="HOGENOM" id="CLU_1281318_0_0_9"/>
<dbReference type="RefSeq" id="WP_010964441.1">
    <property type="nucleotide sequence ID" value="NC_003030.1"/>
</dbReference>
<dbReference type="Proteomes" id="UP000000814">
    <property type="component" value="Chromosome"/>
</dbReference>
<protein>
    <submittedName>
        <fullName evidence="1">Uncharacterized protein</fullName>
    </submittedName>
</protein>
<organism evidence="1 2">
    <name type="scientific">Clostridium acetobutylicum (strain ATCC 824 / DSM 792 / JCM 1419 / IAM 19013 / LMG 5710 / NBRC 13948 / NRRL B-527 / VKM B-1787 / 2291 / W)</name>
    <dbReference type="NCBI Taxonomy" id="272562"/>
    <lineage>
        <taxon>Bacteria</taxon>
        <taxon>Bacillati</taxon>
        <taxon>Bacillota</taxon>
        <taxon>Clostridia</taxon>
        <taxon>Eubacteriales</taxon>
        <taxon>Clostridiaceae</taxon>
        <taxon>Clostridium</taxon>
    </lineage>
</organism>
<accession>Q97JZ5</accession>